<dbReference type="Gene3D" id="2.120.10.80">
    <property type="entry name" value="Kelch-type beta propeller"/>
    <property type="match status" value="2"/>
</dbReference>
<dbReference type="SUPFAM" id="SSF50965">
    <property type="entry name" value="Galactose oxidase, central domain"/>
    <property type="match status" value="1"/>
</dbReference>
<organism evidence="1 2">
    <name type="scientific">Podila minutissima</name>
    <dbReference type="NCBI Taxonomy" id="64525"/>
    <lineage>
        <taxon>Eukaryota</taxon>
        <taxon>Fungi</taxon>
        <taxon>Fungi incertae sedis</taxon>
        <taxon>Mucoromycota</taxon>
        <taxon>Mortierellomycotina</taxon>
        <taxon>Mortierellomycetes</taxon>
        <taxon>Mortierellales</taxon>
        <taxon>Mortierellaceae</taxon>
        <taxon>Podila</taxon>
    </lineage>
</organism>
<reference evidence="1" key="1">
    <citation type="journal article" date="2020" name="Fungal Divers.">
        <title>Resolving the Mortierellaceae phylogeny through synthesis of multi-gene phylogenetics and phylogenomics.</title>
        <authorList>
            <person name="Vandepol N."/>
            <person name="Liber J."/>
            <person name="Desiro A."/>
            <person name="Na H."/>
            <person name="Kennedy M."/>
            <person name="Barry K."/>
            <person name="Grigoriev I.V."/>
            <person name="Miller A.N."/>
            <person name="O'Donnell K."/>
            <person name="Stajich J.E."/>
            <person name="Bonito G."/>
        </authorList>
    </citation>
    <scope>NUCLEOTIDE SEQUENCE</scope>
    <source>
        <strain evidence="1">NVP1</strain>
    </source>
</reference>
<evidence type="ECO:0000313" key="1">
    <source>
        <dbReference type="EMBL" id="KAF9320733.1"/>
    </source>
</evidence>
<proteinExistence type="predicted"/>
<evidence type="ECO:0000313" key="2">
    <source>
        <dbReference type="Proteomes" id="UP000696485"/>
    </source>
</evidence>
<dbReference type="PANTHER" id="PTHR23244">
    <property type="entry name" value="KELCH REPEAT DOMAIN"/>
    <property type="match status" value="1"/>
</dbReference>
<protein>
    <recommendedName>
        <fullName evidence="3">Kelch repeat-containing protein</fullName>
    </recommendedName>
</protein>
<dbReference type="AlphaFoldDB" id="A0A9P5VG56"/>
<sequence length="499" mass="55440">MKFSFLPSLGALAGWGLSRHGQTSFQAPHHATSPGPGHIRYPAFVFNNQALFIGNSEPDYSNSTSLETPFKTAIFSLDLSVPWSASAPAWHKIDRPADFVPDDVSNQSGQMVMNKDGSIIYFFQELNVRPYYVHRAEWGPVASLTSGLTIEKSLMVDSDLGHIYGIERSWPWSDHEWTLRMFDPVTNAISIISEIPPEANPKGGRGVYSSARKSFFFMSAKGATTFHEYNIADKTWTFVPASGDVPSPRIGAACYASANNGKQILLVGGARSRYFESLSDNYEVAPTPTEPRPHPRSTWPPQHNIATAAWPTHPTRTARFIIPGDIFPTGQPQPPSYKEWTRDQYEPSPIPSTSTYPGYDYYRGGYNAPRPPPATTTYPGYNYYQGGCPTPQPNSPPPANPLYNYPGDDFSSRRNSMEDFNRVLNDVFMFDVETSVWTKVSTTPVGYYGSACAVSGDSLILYGGYKSYYSEGLGLSENDNVPSIYDMKKNTWVSTYIPR</sequence>
<name>A0A9P5VG56_9FUNG</name>
<dbReference type="Proteomes" id="UP000696485">
    <property type="component" value="Unassembled WGS sequence"/>
</dbReference>
<dbReference type="InterPro" id="IPR015915">
    <property type="entry name" value="Kelch-typ_b-propeller"/>
</dbReference>
<evidence type="ECO:0008006" key="3">
    <source>
        <dbReference type="Google" id="ProtNLM"/>
    </source>
</evidence>
<dbReference type="InterPro" id="IPR011043">
    <property type="entry name" value="Gal_Oxase/kelch_b-propeller"/>
</dbReference>
<accession>A0A9P5VG56</accession>
<gene>
    <name evidence="1" type="ORF">BG006_002729</name>
</gene>
<dbReference type="EMBL" id="JAAAUY010001674">
    <property type="protein sequence ID" value="KAF9320733.1"/>
    <property type="molecule type" value="Genomic_DNA"/>
</dbReference>
<keyword evidence="2" id="KW-1185">Reference proteome</keyword>
<comment type="caution">
    <text evidence="1">The sequence shown here is derived from an EMBL/GenBank/DDBJ whole genome shotgun (WGS) entry which is preliminary data.</text>
</comment>